<dbReference type="SUPFAM" id="SSF53335">
    <property type="entry name" value="S-adenosyl-L-methionine-dependent methyltransferases"/>
    <property type="match status" value="1"/>
</dbReference>
<feature type="region of interest" description="Disordered" evidence="4">
    <location>
        <begin position="1"/>
        <end position="21"/>
    </location>
</feature>
<keyword evidence="5" id="KW-0489">Methyltransferase</keyword>
<dbReference type="EMBL" id="CP046052">
    <property type="protein sequence ID" value="QGM45076.1"/>
    <property type="molecule type" value="Genomic_DNA"/>
</dbReference>
<evidence type="ECO:0000256" key="1">
    <source>
        <dbReference type="ARBA" id="ARBA00005369"/>
    </source>
</evidence>
<dbReference type="Proteomes" id="UP000309061">
    <property type="component" value="Chromosome"/>
</dbReference>
<dbReference type="RefSeq" id="WP_136495364.1">
    <property type="nucleotide sequence ID" value="NZ_CP046052.1"/>
</dbReference>
<dbReference type="PANTHER" id="PTHR11579:SF18">
    <property type="entry name" value="PROTEIN-L-ISOASPARTATE O-METHYLTRANSFERASE"/>
    <property type="match status" value="1"/>
</dbReference>
<evidence type="ECO:0000256" key="3">
    <source>
        <dbReference type="ARBA" id="ARBA00030757"/>
    </source>
</evidence>
<protein>
    <recommendedName>
        <fullName evidence="2">Protein-L-isoaspartate O-methyltransferase</fullName>
    </recommendedName>
    <alternativeName>
        <fullName evidence="3">Protein L-isoaspartyl methyltransferase</fullName>
    </alternativeName>
</protein>
<dbReference type="GO" id="GO:0032259">
    <property type="term" value="P:methylation"/>
    <property type="evidence" value="ECO:0007669"/>
    <property type="project" value="UniProtKB-KW"/>
</dbReference>
<keyword evidence="5" id="KW-0808">Transferase</keyword>
<proteinExistence type="inferred from homology"/>
<name>A0A6B8KAF4_9HYPH</name>
<dbReference type="OrthoDB" id="9798496at2"/>
<dbReference type="Pfam" id="PF01135">
    <property type="entry name" value="PCMT"/>
    <property type="match status" value="1"/>
</dbReference>
<dbReference type="GO" id="GO:0004719">
    <property type="term" value="F:protein-L-isoaspartate (D-aspartate) O-methyltransferase activity"/>
    <property type="evidence" value="ECO:0007669"/>
    <property type="project" value="InterPro"/>
</dbReference>
<dbReference type="InterPro" id="IPR029063">
    <property type="entry name" value="SAM-dependent_MTases_sf"/>
</dbReference>
<dbReference type="InterPro" id="IPR000682">
    <property type="entry name" value="PCMT"/>
</dbReference>
<evidence type="ECO:0000313" key="5">
    <source>
        <dbReference type="EMBL" id="QGM45076.1"/>
    </source>
</evidence>
<organism evidence="5 6">
    <name type="scientific">Methylocystis heyeri</name>
    <dbReference type="NCBI Taxonomy" id="391905"/>
    <lineage>
        <taxon>Bacteria</taxon>
        <taxon>Pseudomonadati</taxon>
        <taxon>Pseudomonadota</taxon>
        <taxon>Alphaproteobacteria</taxon>
        <taxon>Hyphomicrobiales</taxon>
        <taxon>Methylocystaceae</taxon>
        <taxon>Methylocystis</taxon>
    </lineage>
</organism>
<accession>A0A6B8KAF4</accession>
<dbReference type="AlphaFoldDB" id="A0A6B8KAF4"/>
<keyword evidence="6" id="KW-1185">Reference proteome</keyword>
<reference evidence="5 6" key="1">
    <citation type="submission" date="2019-11" db="EMBL/GenBank/DDBJ databases">
        <title>The genome sequence of Methylocystis heyeri.</title>
        <authorList>
            <person name="Oshkin I.Y."/>
            <person name="Miroshnikov K."/>
            <person name="Dedysh S.N."/>
        </authorList>
    </citation>
    <scope>NUCLEOTIDE SEQUENCE [LARGE SCALE GENOMIC DNA]</scope>
    <source>
        <strain evidence="5 6">H2</strain>
    </source>
</reference>
<evidence type="ECO:0000313" key="6">
    <source>
        <dbReference type="Proteomes" id="UP000309061"/>
    </source>
</evidence>
<dbReference type="CDD" id="cd02440">
    <property type="entry name" value="AdoMet_MTases"/>
    <property type="match status" value="1"/>
</dbReference>
<comment type="similarity">
    <text evidence="1">Belongs to the methyltransferase superfamily. L-isoaspartyl/D-aspartyl protein methyltransferase family.</text>
</comment>
<dbReference type="PANTHER" id="PTHR11579">
    <property type="entry name" value="PROTEIN-L-ISOASPARTATE O-METHYLTRANSFERASE"/>
    <property type="match status" value="1"/>
</dbReference>
<dbReference type="Gene3D" id="3.40.50.150">
    <property type="entry name" value="Vaccinia Virus protein VP39"/>
    <property type="match status" value="1"/>
</dbReference>
<sequence length="249" mass="25865">MALAATDHVAPESGVAGPKAANDLGKATAHLRRTMVERQLRPYDVVDLPVLNRFLEVPREVFLPPALEAVAYSDLAIPAKGDSGAASRAMPAPLVLARFLQVAEIQPGHRVLDVAGGTGYPAALLSGLAADVTALESEAELVAQARKNLDEVGATGVRLECGPLEKGVPGAAPFDVILVHGAVEANLDDLLRQLTPNGRLIAYMRLAGGGGMKVVAFERSEGNAAGVRPLFDAAAPVLPAFARAPAFVF</sequence>
<evidence type="ECO:0000256" key="2">
    <source>
        <dbReference type="ARBA" id="ARBA00013346"/>
    </source>
</evidence>
<dbReference type="GO" id="GO:0005737">
    <property type="term" value="C:cytoplasm"/>
    <property type="evidence" value="ECO:0007669"/>
    <property type="project" value="TreeGrafter"/>
</dbReference>
<evidence type="ECO:0000256" key="4">
    <source>
        <dbReference type="SAM" id="MobiDB-lite"/>
    </source>
</evidence>
<gene>
    <name evidence="5" type="ORF">H2LOC_004880</name>
</gene>
<dbReference type="KEGG" id="mhey:H2LOC_004880"/>